<comment type="caution">
    <text evidence="3">The sequence shown here is derived from an EMBL/GenBank/DDBJ whole genome shotgun (WGS) entry which is preliminary data.</text>
</comment>
<reference evidence="4" key="1">
    <citation type="journal article" date="2019" name="Int. J. Syst. Evol. Microbiol.">
        <title>The Global Catalogue of Microorganisms (GCM) 10K type strain sequencing project: providing services to taxonomists for standard genome sequencing and annotation.</title>
        <authorList>
            <consortium name="The Broad Institute Genomics Platform"/>
            <consortium name="The Broad Institute Genome Sequencing Center for Infectious Disease"/>
            <person name="Wu L."/>
            <person name="Ma J."/>
        </authorList>
    </citation>
    <scope>NUCLEOTIDE SEQUENCE [LARGE SCALE GENOMIC DNA]</scope>
    <source>
        <strain evidence="4">CGMCC 1.12471</strain>
    </source>
</reference>
<evidence type="ECO:0000313" key="3">
    <source>
        <dbReference type="EMBL" id="MFD1720823.1"/>
    </source>
</evidence>
<dbReference type="EMBL" id="JBHUEA010000005">
    <property type="protein sequence ID" value="MFD1720823.1"/>
    <property type="molecule type" value="Genomic_DNA"/>
</dbReference>
<name>A0ABW4LDD5_9MICO</name>
<dbReference type="InterPro" id="IPR035901">
    <property type="entry name" value="GIY-YIG_endonuc_sf"/>
</dbReference>
<organism evidence="3 4">
    <name type="scientific">Amnibacterium endophyticum</name>
    <dbReference type="NCBI Taxonomy" id="2109337"/>
    <lineage>
        <taxon>Bacteria</taxon>
        <taxon>Bacillati</taxon>
        <taxon>Actinomycetota</taxon>
        <taxon>Actinomycetes</taxon>
        <taxon>Micrococcales</taxon>
        <taxon>Microbacteriaceae</taxon>
        <taxon>Amnibacterium</taxon>
    </lineage>
</organism>
<dbReference type="PANTHER" id="PTHR34477">
    <property type="entry name" value="UPF0213 PROTEIN YHBQ"/>
    <property type="match status" value="1"/>
</dbReference>
<dbReference type="Gene3D" id="3.40.1440.10">
    <property type="entry name" value="GIY-YIG endonuclease"/>
    <property type="match status" value="1"/>
</dbReference>
<comment type="similarity">
    <text evidence="1">Belongs to the UPF0213 family.</text>
</comment>
<dbReference type="PANTHER" id="PTHR34477:SF1">
    <property type="entry name" value="UPF0213 PROTEIN YHBQ"/>
    <property type="match status" value="1"/>
</dbReference>
<dbReference type="CDD" id="cd10456">
    <property type="entry name" value="GIY-YIG_UPF0213"/>
    <property type="match status" value="1"/>
</dbReference>
<sequence>MPWTYMLRCADGSYYVGSTWNLDVRLAQHASGEGAEYTKRRRPVELVYAAEFDRIDEAFAWEKRLQGWSRAKREAVIRGDWAALPGLSRSKTPRRAPAADSDSE</sequence>
<dbReference type="SUPFAM" id="SSF82771">
    <property type="entry name" value="GIY-YIG endonuclease"/>
    <property type="match status" value="1"/>
</dbReference>
<keyword evidence="4" id="KW-1185">Reference proteome</keyword>
<accession>A0ABW4LDD5</accession>
<evidence type="ECO:0000313" key="4">
    <source>
        <dbReference type="Proteomes" id="UP001597347"/>
    </source>
</evidence>
<dbReference type="PROSITE" id="PS50164">
    <property type="entry name" value="GIY_YIG"/>
    <property type="match status" value="1"/>
</dbReference>
<protein>
    <submittedName>
        <fullName evidence="3">GIY-YIG nuclease family protein</fullName>
    </submittedName>
</protein>
<dbReference type="InterPro" id="IPR000305">
    <property type="entry name" value="GIY-YIG_endonuc"/>
</dbReference>
<dbReference type="Proteomes" id="UP001597347">
    <property type="component" value="Unassembled WGS sequence"/>
</dbReference>
<dbReference type="InterPro" id="IPR050190">
    <property type="entry name" value="UPF0213_domain"/>
</dbReference>
<feature type="domain" description="GIY-YIG" evidence="2">
    <location>
        <begin position="1"/>
        <end position="75"/>
    </location>
</feature>
<dbReference type="Pfam" id="PF01541">
    <property type="entry name" value="GIY-YIG"/>
    <property type="match status" value="1"/>
</dbReference>
<evidence type="ECO:0000259" key="2">
    <source>
        <dbReference type="PROSITE" id="PS50164"/>
    </source>
</evidence>
<dbReference type="RefSeq" id="WP_377932510.1">
    <property type="nucleotide sequence ID" value="NZ_JBHUEA010000005.1"/>
</dbReference>
<gene>
    <name evidence="3" type="ORF">ACFSBI_04615</name>
</gene>
<proteinExistence type="inferred from homology"/>
<evidence type="ECO:0000256" key="1">
    <source>
        <dbReference type="ARBA" id="ARBA00007435"/>
    </source>
</evidence>